<dbReference type="PROSITE" id="PS50112">
    <property type="entry name" value="PAS"/>
    <property type="match status" value="1"/>
</dbReference>
<protein>
    <recommendedName>
        <fullName evidence="2">histidine kinase</fullName>
        <ecNumber evidence="2">2.7.13.3</ecNumber>
    </recommendedName>
</protein>
<proteinExistence type="predicted"/>
<dbReference type="InterPro" id="IPR036890">
    <property type="entry name" value="HATPase_C_sf"/>
</dbReference>
<evidence type="ECO:0000259" key="10">
    <source>
        <dbReference type="PROSITE" id="PS50112"/>
    </source>
</evidence>
<dbReference type="Gene3D" id="3.30.565.10">
    <property type="entry name" value="Histidine kinase-like ATPase, C-terminal domain"/>
    <property type="match status" value="1"/>
</dbReference>
<keyword evidence="9" id="KW-0472">Membrane</keyword>
<dbReference type="Pfam" id="PF07568">
    <property type="entry name" value="HisKA_2"/>
    <property type="match status" value="1"/>
</dbReference>
<feature type="domain" description="PAS" evidence="10">
    <location>
        <begin position="230"/>
        <end position="300"/>
    </location>
</feature>
<keyword evidence="8" id="KW-0843">Virulence</keyword>
<dbReference type="AlphaFoldDB" id="A0A1I4SUQ6"/>
<evidence type="ECO:0000256" key="4">
    <source>
        <dbReference type="ARBA" id="ARBA00022679"/>
    </source>
</evidence>
<dbReference type="PANTHER" id="PTHR41523">
    <property type="entry name" value="TWO-COMPONENT SYSTEM SENSOR PROTEIN"/>
    <property type="match status" value="1"/>
</dbReference>
<keyword evidence="9" id="KW-0812">Transmembrane</keyword>
<dbReference type="SMART" id="SM00091">
    <property type="entry name" value="PAS"/>
    <property type="match status" value="1"/>
</dbReference>
<dbReference type="RefSeq" id="WP_093476780.1">
    <property type="nucleotide sequence ID" value="NZ_FOUI01000011.1"/>
</dbReference>
<keyword evidence="7" id="KW-0067">ATP-binding</keyword>
<dbReference type="Pfam" id="PF08448">
    <property type="entry name" value="PAS_4"/>
    <property type="match status" value="1"/>
</dbReference>
<dbReference type="SMART" id="SM00086">
    <property type="entry name" value="PAC"/>
    <property type="match status" value="1"/>
</dbReference>
<dbReference type="InterPro" id="IPR001610">
    <property type="entry name" value="PAC"/>
</dbReference>
<evidence type="ECO:0000256" key="8">
    <source>
        <dbReference type="ARBA" id="ARBA00023026"/>
    </source>
</evidence>
<dbReference type="NCBIfam" id="TIGR00229">
    <property type="entry name" value="sensory_box"/>
    <property type="match status" value="1"/>
</dbReference>
<keyword evidence="3" id="KW-0597">Phosphoprotein</keyword>
<dbReference type="EC" id="2.7.13.3" evidence="2"/>
<dbReference type="PANTHER" id="PTHR41523:SF8">
    <property type="entry name" value="ETHYLENE RESPONSE SENSOR PROTEIN"/>
    <property type="match status" value="1"/>
</dbReference>
<evidence type="ECO:0000256" key="7">
    <source>
        <dbReference type="ARBA" id="ARBA00022840"/>
    </source>
</evidence>
<evidence type="ECO:0000256" key="3">
    <source>
        <dbReference type="ARBA" id="ARBA00022553"/>
    </source>
</evidence>
<name>A0A1I4SUQ6_9GAMM</name>
<evidence type="ECO:0000256" key="6">
    <source>
        <dbReference type="ARBA" id="ARBA00022777"/>
    </source>
</evidence>
<dbReference type="EMBL" id="FOUI01000011">
    <property type="protein sequence ID" value="SFM68184.1"/>
    <property type="molecule type" value="Genomic_DNA"/>
</dbReference>
<accession>A0A1I4SUQ6</accession>
<dbReference type="InterPro" id="IPR000700">
    <property type="entry name" value="PAS-assoc_C"/>
</dbReference>
<gene>
    <name evidence="12" type="ORF">SAMN05216217_11183</name>
</gene>
<dbReference type="GO" id="GO:0005524">
    <property type="term" value="F:ATP binding"/>
    <property type="evidence" value="ECO:0007669"/>
    <property type="project" value="UniProtKB-KW"/>
</dbReference>
<evidence type="ECO:0000313" key="12">
    <source>
        <dbReference type="EMBL" id="SFM68184.1"/>
    </source>
</evidence>
<dbReference type="InterPro" id="IPR011495">
    <property type="entry name" value="Sig_transdc_His_kin_sub2_dim/P"/>
</dbReference>
<keyword evidence="9" id="KW-1133">Transmembrane helix</keyword>
<dbReference type="SUPFAM" id="SSF55785">
    <property type="entry name" value="PYP-like sensor domain (PAS domain)"/>
    <property type="match status" value="1"/>
</dbReference>
<evidence type="ECO:0000256" key="1">
    <source>
        <dbReference type="ARBA" id="ARBA00000085"/>
    </source>
</evidence>
<dbReference type="CDD" id="cd00130">
    <property type="entry name" value="PAS"/>
    <property type="match status" value="1"/>
</dbReference>
<dbReference type="InterPro" id="IPR013656">
    <property type="entry name" value="PAS_4"/>
</dbReference>
<evidence type="ECO:0000259" key="11">
    <source>
        <dbReference type="PROSITE" id="PS50113"/>
    </source>
</evidence>
<evidence type="ECO:0000256" key="5">
    <source>
        <dbReference type="ARBA" id="ARBA00022741"/>
    </source>
</evidence>
<dbReference type="Gene3D" id="3.30.450.20">
    <property type="entry name" value="PAS domain"/>
    <property type="match status" value="1"/>
</dbReference>
<evidence type="ECO:0000256" key="9">
    <source>
        <dbReference type="SAM" id="Phobius"/>
    </source>
</evidence>
<evidence type="ECO:0000313" key="13">
    <source>
        <dbReference type="Proteomes" id="UP000243629"/>
    </source>
</evidence>
<keyword evidence="4" id="KW-0808">Transferase</keyword>
<dbReference type="InterPro" id="IPR035965">
    <property type="entry name" value="PAS-like_dom_sf"/>
</dbReference>
<dbReference type="GO" id="GO:0004673">
    <property type="term" value="F:protein histidine kinase activity"/>
    <property type="evidence" value="ECO:0007669"/>
    <property type="project" value="UniProtKB-EC"/>
</dbReference>
<evidence type="ECO:0000256" key="2">
    <source>
        <dbReference type="ARBA" id="ARBA00012438"/>
    </source>
</evidence>
<keyword evidence="5" id="KW-0547">Nucleotide-binding</keyword>
<feature type="transmembrane region" description="Helical" evidence="9">
    <location>
        <begin position="14"/>
        <end position="32"/>
    </location>
</feature>
<dbReference type="STRING" id="1720063.SAMN05216217_11183"/>
<sequence length="582" mass="64455">MQQSRDQFLVQRRLLRFLPLALGLTLLCLLLVQYQAEEARQQAGTHAQIQVVSALYSDQPALHIAALLLELETASDDLAGRFVQILTQLGEWLEALEQQLPGAAPETLLDAYRQQRSLFLGSLSRTATLLRSGQREDASALLHKEGLPAWRDTHTALIGLIDWQLQQQHLAVEAANSRERLMRWLLGLALLQLLLIVGVRGRLRRVSGARQDMEDPLVGQTDASEPRVLESQRYAEMLASVPDWLWEADSHWNFTYVGPQCRALLGYEPEELLGQSVFSVMASASRSALNCRFDDAKAAEQPLQAIESPCVHRDGHIVILETTARPFYSRQGELLGYRGTDREVTERKISEDVREKQSSVLREALLREVHHRVKNNLQSVVALLQQACGRHPALGSELQSAVSRVHSVAVLHGIYGSLGTQSLSLESLLRGVHASVVELSGCKLQLGDTTAIRQWMVRDADAAVLALILNEIMTNACKHACDQTAPPELQILARPDECELRLGNVGQLSAQFDFAAGRGLGNGLELVRALLPERGLQLVYEAPDGRVEVQLLLYPPLLYLHDGSASPGEKDIWLSDRQGGMS</sequence>
<reference evidence="13" key="1">
    <citation type="submission" date="2016-10" db="EMBL/GenBank/DDBJ databases">
        <authorList>
            <person name="Varghese N."/>
            <person name="Submissions S."/>
        </authorList>
    </citation>
    <scope>NUCLEOTIDE SEQUENCE [LARGE SCALE GENOMIC DNA]</scope>
    <source>
        <strain evidence="13">DSM 24213</strain>
    </source>
</reference>
<keyword evidence="13" id="KW-1185">Reference proteome</keyword>
<dbReference type="InterPro" id="IPR000014">
    <property type="entry name" value="PAS"/>
</dbReference>
<feature type="domain" description="PAC" evidence="11">
    <location>
        <begin position="304"/>
        <end position="356"/>
    </location>
</feature>
<keyword evidence="6" id="KW-0418">Kinase</keyword>
<dbReference type="Proteomes" id="UP000243629">
    <property type="component" value="Unassembled WGS sequence"/>
</dbReference>
<dbReference type="OrthoDB" id="9808408at2"/>
<comment type="catalytic activity">
    <reaction evidence="1">
        <text>ATP + protein L-histidine = ADP + protein N-phospho-L-histidine.</text>
        <dbReference type="EC" id="2.7.13.3"/>
    </reaction>
</comment>
<organism evidence="12 13">
    <name type="scientific">Halopseudomonas yangmingensis</name>
    <dbReference type="NCBI Taxonomy" id="1720063"/>
    <lineage>
        <taxon>Bacteria</taxon>
        <taxon>Pseudomonadati</taxon>
        <taxon>Pseudomonadota</taxon>
        <taxon>Gammaproteobacteria</taxon>
        <taxon>Pseudomonadales</taxon>
        <taxon>Pseudomonadaceae</taxon>
        <taxon>Halopseudomonas</taxon>
    </lineage>
</organism>
<dbReference type="PROSITE" id="PS50113">
    <property type="entry name" value="PAC"/>
    <property type="match status" value="1"/>
</dbReference>